<sequence>MPELTPRSAPAPASAAPRGASTLKGAGGGLRRTSAVWDDNRYAAVQQRLKDLAATMDAISDSLLHSAKRMKENSEEAASTAPAIARADLDGVFVDLTEETGSALATAHKAMKKTARSSQSLAVKAHQAQTLHQRMYQPLDQVRSGRRHRTPKPGFFSR</sequence>
<accession>A0A7Y6CBY4</accession>
<dbReference type="EMBL" id="JAANNT010000020">
    <property type="protein sequence ID" value="NUV30797.1"/>
    <property type="molecule type" value="Genomic_DNA"/>
</dbReference>
<feature type="compositionally biased region" description="Low complexity" evidence="1">
    <location>
        <begin position="1"/>
        <end position="21"/>
    </location>
</feature>
<dbReference type="Proteomes" id="UP000540128">
    <property type="component" value="Unassembled WGS sequence"/>
</dbReference>
<feature type="compositionally biased region" description="Polar residues" evidence="1">
    <location>
        <begin position="116"/>
        <end position="132"/>
    </location>
</feature>
<evidence type="ECO:0000313" key="2">
    <source>
        <dbReference type="EMBL" id="NUV30797.1"/>
    </source>
</evidence>
<protein>
    <submittedName>
        <fullName evidence="2">Conjugal transfer protein TraB</fullName>
    </submittedName>
</protein>
<reference evidence="2 3" key="1">
    <citation type="submission" date="2020-03" db="EMBL/GenBank/DDBJ databases">
        <title>Complete genome sequence of sixteen Streptomyces strains facilitates identification of candidate genes involved in plant growth-promotion in grain legumes and cereals.</title>
        <authorList>
            <person name="Gopalakrishnan S."/>
            <person name="Thakur V."/>
            <person name="Saxena R."/>
            <person name="Vadlamudi S."/>
            <person name="Purohit S."/>
            <person name="Kumar V."/>
            <person name="Rathore A."/>
            <person name="Chitikineni A."/>
            <person name="Varshney R.K."/>
        </authorList>
    </citation>
    <scope>NUCLEOTIDE SEQUENCE [LARGE SCALE GENOMIC DNA]</scope>
    <source>
        <strain evidence="2 3">KAI-180</strain>
    </source>
</reference>
<proteinExistence type="predicted"/>
<feature type="region of interest" description="Disordered" evidence="1">
    <location>
        <begin position="1"/>
        <end position="30"/>
    </location>
</feature>
<name>A0A7Y6CBY4_9ACTN</name>
<evidence type="ECO:0000256" key="1">
    <source>
        <dbReference type="SAM" id="MobiDB-lite"/>
    </source>
</evidence>
<comment type="caution">
    <text evidence="2">The sequence shown here is derived from an EMBL/GenBank/DDBJ whole genome shotgun (WGS) entry which is preliminary data.</text>
</comment>
<dbReference type="RefSeq" id="WP_175457079.1">
    <property type="nucleotide sequence ID" value="NZ_JAANNT010000020.1"/>
</dbReference>
<gene>
    <name evidence="2" type="ORF">G6W59_21225</name>
</gene>
<evidence type="ECO:0000313" key="3">
    <source>
        <dbReference type="Proteomes" id="UP000540128"/>
    </source>
</evidence>
<dbReference type="AlphaFoldDB" id="A0A7Y6CBY4"/>
<organism evidence="2 3">
    <name type="scientific">Streptomyces odorifer</name>
    <dbReference type="NCBI Taxonomy" id="53450"/>
    <lineage>
        <taxon>Bacteria</taxon>
        <taxon>Bacillati</taxon>
        <taxon>Actinomycetota</taxon>
        <taxon>Actinomycetes</taxon>
        <taxon>Kitasatosporales</taxon>
        <taxon>Streptomycetaceae</taxon>
        <taxon>Streptomyces</taxon>
        <taxon>Streptomyces albidoflavus group</taxon>
    </lineage>
</organism>
<feature type="region of interest" description="Disordered" evidence="1">
    <location>
        <begin position="114"/>
        <end position="158"/>
    </location>
</feature>
<keyword evidence="3" id="KW-1185">Reference proteome</keyword>